<organism evidence="2 3">
    <name type="scientific">Luteimonas padinae</name>
    <dbReference type="NCBI Taxonomy" id="1714359"/>
    <lineage>
        <taxon>Bacteria</taxon>
        <taxon>Pseudomonadati</taxon>
        <taxon>Pseudomonadota</taxon>
        <taxon>Gammaproteobacteria</taxon>
        <taxon>Lysobacterales</taxon>
        <taxon>Lysobacteraceae</taxon>
        <taxon>Luteimonas</taxon>
    </lineage>
</organism>
<dbReference type="EMBL" id="JBHLTF010000024">
    <property type="protein sequence ID" value="MFC0717151.1"/>
    <property type="molecule type" value="Genomic_DNA"/>
</dbReference>
<dbReference type="InterPro" id="IPR009956">
    <property type="entry name" value="Post-segregation_anti-tox_CcdA"/>
</dbReference>
<dbReference type="RefSeq" id="WP_229823507.1">
    <property type="nucleotide sequence ID" value="NZ_BMZT01000010.1"/>
</dbReference>
<proteinExistence type="predicted"/>
<sequence length="99" mass="11279">MINAHSMEDAAMRIRDEYAAYGKRATNVSINEGLLEAARALDINLSATLEKALDAEVRARRREKWLEDNREAIAAYNERIERDGMLSDHVRAFLSRTAE</sequence>
<accession>A0ABV6SY49</accession>
<dbReference type="Pfam" id="PF07362">
    <property type="entry name" value="CcdA"/>
    <property type="match status" value="1"/>
</dbReference>
<evidence type="ECO:0000313" key="3">
    <source>
        <dbReference type="Proteomes" id="UP001589898"/>
    </source>
</evidence>
<evidence type="ECO:0000256" key="1">
    <source>
        <dbReference type="ARBA" id="ARBA00022649"/>
    </source>
</evidence>
<dbReference type="Proteomes" id="UP001589898">
    <property type="component" value="Unassembled WGS sequence"/>
</dbReference>
<evidence type="ECO:0000313" key="2">
    <source>
        <dbReference type="EMBL" id="MFC0717151.1"/>
    </source>
</evidence>
<reference evidence="2 3" key="1">
    <citation type="submission" date="2024-09" db="EMBL/GenBank/DDBJ databases">
        <authorList>
            <person name="Sun Q."/>
            <person name="Mori K."/>
        </authorList>
    </citation>
    <scope>NUCLEOTIDE SEQUENCE [LARGE SCALE GENOMIC DNA]</scope>
    <source>
        <strain evidence="2 3">KCTC 52403</strain>
    </source>
</reference>
<gene>
    <name evidence="2" type="ORF">ACFFFU_05235</name>
</gene>
<keyword evidence="1" id="KW-1277">Toxin-antitoxin system</keyword>
<protein>
    <submittedName>
        <fullName evidence="2">Type II toxin-antitoxin system CcdA family antitoxin</fullName>
    </submittedName>
</protein>
<keyword evidence="3" id="KW-1185">Reference proteome</keyword>
<comment type="caution">
    <text evidence="2">The sequence shown here is derived from an EMBL/GenBank/DDBJ whole genome shotgun (WGS) entry which is preliminary data.</text>
</comment>
<name>A0ABV6SY49_9GAMM</name>